<organism evidence="1 2">
    <name type="scientific">Stachybotrys elegans</name>
    <dbReference type="NCBI Taxonomy" id="80388"/>
    <lineage>
        <taxon>Eukaryota</taxon>
        <taxon>Fungi</taxon>
        <taxon>Dikarya</taxon>
        <taxon>Ascomycota</taxon>
        <taxon>Pezizomycotina</taxon>
        <taxon>Sordariomycetes</taxon>
        <taxon>Hypocreomycetidae</taxon>
        <taxon>Hypocreales</taxon>
        <taxon>Stachybotryaceae</taxon>
        <taxon>Stachybotrys</taxon>
    </lineage>
</organism>
<dbReference type="InterPro" id="IPR027417">
    <property type="entry name" value="P-loop_NTPase"/>
</dbReference>
<dbReference type="SUPFAM" id="SSF52540">
    <property type="entry name" value="P-loop containing nucleoside triphosphate hydrolases"/>
    <property type="match status" value="1"/>
</dbReference>
<dbReference type="PANTHER" id="PTHR47642">
    <property type="entry name" value="ATP-DEPENDENT DNA HELICASE"/>
    <property type="match status" value="1"/>
</dbReference>
<name>A0A8K0SLB5_9HYPO</name>
<evidence type="ECO:0000313" key="1">
    <source>
        <dbReference type="EMBL" id="KAH7308912.1"/>
    </source>
</evidence>
<evidence type="ECO:0000313" key="2">
    <source>
        <dbReference type="Proteomes" id="UP000813444"/>
    </source>
</evidence>
<accession>A0A8K0SLB5</accession>
<dbReference type="OrthoDB" id="432234at2759"/>
<proteinExistence type="predicted"/>
<keyword evidence="2" id="KW-1185">Reference proteome</keyword>
<sequence length="370" mass="42557">CTGLQAVITYAAKYCSKSEKKTEPYCKLADQVLPHTAHLQPLLSFSSRLMNKLIAERDYSAQEISHLLLNIPLQEGTRMVVSVDCRPLEQHARSYRVDEDVNETTGGYRKYLERNDQHEDVTYLEYLQSYNLKTWRRLAANAKKRVLAYFPRYKSMDASPQFNDFCRVKLMMAHPHRSPQELLVVSGQQFDSFAAAYKGCREHHDTHADDHYGEPDTNELRAEDDEFEPEVHEEPIAEEDWHELARMLPDRPLEEEDIDILGRRDIDINYDWAPHVGRYADDDILNGDYWKQRKAENPMDLDVDDQPLEARDSLNPEQRLVYDTVVDHFLTQDPSQLLLHVDGGGGTGKSYLINLLSAHLQAATGGRGTP</sequence>
<gene>
    <name evidence="1" type="ORF">B0I35DRAFT_333213</name>
</gene>
<dbReference type="InterPro" id="IPR051055">
    <property type="entry name" value="PIF1_helicase"/>
</dbReference>
<reference evidence="1" key="1">
    <citation type="journal article" date="2021" name="Nat. Commun.">
        <title>Genetic determinants of endophytism in the Arabidopsis root mycobiome.</title>
        <authorList>
            <person name="Mesny F."/>
            <person name="Miyauchi S."/>
            <person name="Thiergart T."/>
            <person name="Pickel B."/>
            <person name="Atanasova L."/>
            <person name="Karlsson M."/>
            <person name="Huettel B."/>
            <person name="Barry K.W."/>
            <person name="Haridas S."/>
            <person name="Chen C."/>
            <person name="Bauer D."/>
            <person name="Andreopoulos W."/>
            <person name="Pangilinan J."/>
            <person name="LaButti K."/>
            <person name="Riley R."/>
            <person name="Lipzen A."/>
            <person name="Clum A."/>
            <person name="Drula E."/>
            <person name="Henrissat B."/>
            <person name="Kohler A."/>
            <person name="Grigoriev I.V."/>
            <person name="Martin F.M."/>
            <person name="Hacquard S."/>
        </authorList>
    </citation>
    <scope>NUCLEOTIDE SEQUENCE</scope>
    <source>
        <strain evidence="1">MPI-CAGE-CH-0235</strain>
    </source>
</reference>
<dbReference type="Gene3D" id="3.40.50.300">
    <property type="entry name" value="P-loop containing nucleotide triphosphate hydrolases"/>
    <property type="match status" value="1"/>
</dbReference>
<evidence type="ECO:0008006" key="3">
    <source>
        <dbReference type="Google" id="ProtNLM"/>
    </source>
</evidence>
<feature type="non-terminal residue" evidence="1">
    <location>
        <position position="1"/>
    </location>
</feature>
<dbReference type="Proteomes" id="UP000813444">
    <property type="component" value="Unassembled WGS sequence"/>
</dbReference>
<dbReference type="EMBL" id="JAGPNK010000014">
    <property type="protein sequence ID" value="KAH7308912.1"/>
    <property type="molecule type" value="Genomic_DNA"/>
</dbReference>
<comment type="caution">
    <text evidence="1">The sequence shown here is derived from an EMBL/GenBank/DDBJ whole genome shotgun (WGS) entry which is preliminary data.</text>
</comment>
<dbReference type="AlphaFoldDB" id="A0A8K0SLB5"/>
<feature type="non-terminal residue" evidence="1">
    <location>
        <position position="370"/>
    </location>
</feature>
<protein>
    <recommendedName>
        <fullName evidence="3">ATP-dependent DNA helicase</fullName>
    </recommendedName>
</protein>